<dbReference type="GeneID" id="18499564"/>
<protein>
    <submittedName>
        <fullName evidence="1">Conserved hypothetical phage protein</fullName>
    </submittedName>
</protein>
<dbReference type="Proteomes" id="UP000019157">
    <property type="component" value="Segment"/>
</dbReference>
<sequence length="147" mass="16552">MLKFLNRVIPWAIAGVLFTGGYHLGYEKADSKWKEVNHVEYVKKTEARADKQAALNKASQDYQDKLAELEGSTDRIITDLRKSNSGLYVKLKNTSGPTRPDGRCELNGKAELDESTAGDLIQITQKGDAWIEALQKTIRELQQNKEK</sequence>
<dbReference type="PIRSF" id="PIRSF004485">
    <property type="entry name" value="T7_18-5_prd"/>
    <property type="match status" value="1"/>
</dbReference>
<name>W6Q7J4_9CAUD</name>
<dbReference type="OrthoDB" id="12385at10239"/>
<dbReference type="InterPro" id="IPR016417">
    <property type="entry name" value="I-spanin_T7likevirus"/>
</dbReference>
<organism evidence="1 2">
    <name type="scientific">Citrobacter phage CR8</name>
    <dbReference type="NCBI Taxonomy" id="1455076"/>
    <lineage>
        <taxon>Viruses</taxon>
        <taxon>Duplodnaviria</taxon>
        <taxon>Heunggongvirae</taxon>
        <taxon>Uroviricota</taxon>
        <taxon>Caudoviricetes</taxon>
        <taxon>Autographivirales</taxon>
        <taxon>Autotranscriptaviridae</taxon>
        <taxon>Studiervirinae</taxon>
        <taxon>Caroctavirus</taxon>
        <taxon>Caroctavirus CR8</taxon>
    </lineage>
</organism>
<evidence type="ECO:0000313" key="2">
    <source>
        <dbReference type="Proteomes" id="UP000019157"/>
    </source>
</evidence>
<reference evidence="1 2" key="1">
    <citation type="journal article" date="2014" name="Genome Announc.">
        <title>Complete Genome Sequences of Two Citrobacter rodentium Bacteriophages, CR8 and CR44b.</title>
        <authorList>
            <person name="Toribio A.L."/>
            <person name="Pickard D."/>
            <person name="Cerdeno-Tarraga A.M."/>
            <person name="Petty N.K."/>
            <person name="Thomson N."/>
            <person name="Salmond G."/>
            <person name="Dougan G."/>
        </authorList>
    </citation>
    <scope>NUCLEOTIDE SEQUENCE [LARGE SCALE GENOMIC DNA]</scope>
</reference>
<gene>
    <name evidence="1" type="primary">18.5</name>
</gene>
<accession>W6Q7J4</accession>
<dbReference type="EMBL" id="HG818824">
    <property type="protein sequence ID" value="CDM21636.1"/>
    <property type="molecule type" value="Genomic_DNA"/>
</dbReference>
<proteinExistence type="predicted"/>
<dbReference type="RefSeq" id="YP_009004207.1">
    <property type="nucleotide sequence ID" value="NC_023548.1"/>
</dbReference>
<dbReference type="KEGG" id="vg:18499564"/>
<keyword evidence="2" id="KW-1185">Reference proteome</keyword>
<evidence type="ECO:0000313" key="1">
    <source>
        <dbReference type="EMBL" id="CDM21636.1"/>
    </source>
</evidence>